<proteinExistence type="predicted"/>
<accession>A0ABY3SPC5</accession>
<evidence type="ECO:0008006" key="4">
    <source>
        <dbReference type="Google" id="ProtNLM"/>
    </source>
</evidence>
<dbReference type="InterPro" id="IPR055338">
    <property type="entry name" value="YqfX-like"/>
</dbReference>
<gene>
    <name evidence="2" type="ORF">L0M14_08145</name>
</gene>
<organism evidence="2 3">
    <name type="scientific">Paenibacillus hexagrammi</name>
    <dbReference type="NCBI Taxonomy" id="2908839"/>
    <lineage>
        <taxon>Bacteria</taxon>
        <taxon>Bacillati</taxon>
        <taxon>Bacillota</taxon>
        <taxon>Bacilli</taxon>
        <taxon>Bacillales</taxon>
        <taxon>Paenibacillaceae</taxon>
        <taxon>Paenibacillus</taxon>
    </lineage>
</organism>
<evidence type="ECO:0000313" key="2">
    <source>
        <dbReference type="EMBL" id="UJF35094.1"/>
    </source>
</evidence>
<dbReference type="PANTHER" id="PTHR40040">
    <property type="entry name" value="SMALL HYDROPHOBIC PROTEIN-RELATED"/>
    <property type="match status" value="1"/>
</dbReference>
<dbReference type="RefSeq" id="WP_235121666.1">
    <property type="nucleotide sequence ID" value="NZ_CP090978.1"/>
</dbReference>
<dbReference type="Proteomes" id="UP001649230">
    <property type="component" value="Chromosome"/>
</dbReference>
<keyword evidence="1" id="KW-0472">Membrane</keyword>
<dbReference type="PANTHER" id="PTHR40040:SF1">
    <property type="entry name" value="MEMBRANE PROTEIN"/>
    <property type="match status" value="1"/>
</dbReference>
<feature type="transmembrane region" description="Helical" evidence="1">
    <location>
        <begin position="79"/>
        <end position="112"/>
    </location>
</feature>
<evidence type="ECO:0000256" key="1">
    <source>
        <dbReference type="SAM" id="Phobius"/>
    </source>
</evidence>
<feature type="transmembrane region" description="Helical" evidence="1">
    <location>
        <begin position="118"/>
        <end position="140"/>
    </location>
</feature>
<dbReference type="EMBL" id="CP090978">
    <property type="protein sequence ID" value="UJF35094.1"/>
    <property type="molecule type" value="Genomic_DNA"/>
</dbReference>
<evidence type="ECO:0000313" key="3">
    <source>
        <dbReference type="Proteomes" id="UP001649230"/>
    </source>
</evidence>
<keyword evidence="1" id="KW-0812">Transmembrane</keyword>
<protein>
    <recommendedName>
        <fullName evidence="4">DUF4190 domain-containing protein</fullName>
    </recommendedName>
</protein>
<sequence length="141" mass="15637">MTKDDELKPETKARFQREQLRVEGGLKEHEEYAAELAPSARRIPYGDSFTRSSTRSIQTEDVSDEEMEEMVQAVTRNKAVGYTALLIALLSLFVWPVVLGISGVILGIYAFSLGNKALGSWSIALGLLAVFAYFVLVPFYA</sequence>
<reference evidence="2 3" key="1">
    <citation type="journal article" date="2024" name="Int. J. Syst. Evol. Microbiol.">
        <title>Paenibacillus hexagrammi sp. nov., a novel bacterium isolated from the gut content of Hexagrammos agrammus.</title>
        <authorList>
            <person name="Jung H.K."/>
            <person name="Kim D.G."/>
            <person name="Zin H."/>
            <person name="Park J."/>
            <person name="Jung H."/>
            <person name="Kim Y.O."/>
            <person name="Kong H.J."/>
            <person name="Kim J.W."/>
            <person name="Kim Y.S."/>
        </authorList>
    </citation>
    <scope>NUCLEOTIDE SEQUENCE [LARGE SCALE GENOMIC DNA]</scope>
    <source>
        <strain evidence="2 3">YPD9-1</strain>
    </source>
</reference>
<name>A0ABY3SPC5_9BACL</name>
<keyword evidence="3" id="KW-1185">Reference proteome</keyword>
<keyword evidence="1" id="KW-1133">Transmembrane helix</keyword>